<name>A0AAV2E1J6_9ROSI</name>
<evidence type="ECO:0000313" key="3">
    <source>
        <dbReference type="Proteomes" id="UP001497516"/>
    </source>
</evidence>
<sequence>MWRRTISESADSDQSISDEEDFNVSHRFHSSANSDKKVTSPPKEGLLIQSRLEILKAKEEQRWAENSNLLNKSHLLVQDEVEPPDFPDDNISTRAEYIQSVHKDKKYTAASAAGQLCQEANVHSLAGAVRHGGLSMKKCILSRDKAASAAGQSRQEANVPCLAGAVKHEGWSMASKEANALIHLNKASCSSLRQTSKSSKGFKRRTKPRFSFRFQPSISRKENDRVSKFHGTSDPPEAIQHINAENSMQWVVCDSEEENESWREISHTKVEPVGNRVMEHSLAELLDGIQNKKILSKQNSCMDVHKKRKRLQLAVKRSVSSLRDRIDSNHESDQLSLGSSSDEEAAHRDRELFNPVKKETIMDRFEEALATATFSNEGSLFLGSKQSSYCLFGKLQLLIQSEKGRDASFMKKLQMGSVPNDVSHSMTVKILSRYMEAKLTICVCSFAKDMKDASQPGNSIAYAGGGMKKTVVFNSRVCGHVDLEVGNWIRIHSPWKEIQVMGADESIILSSYFHQDFGLISS</sequence>
<dbReference type="PANTHER" id="PTHR35686:SF1">
    <property type="entry name" value="KINETOCHORE PROTEIN"/>
    <property type="match status" value="1"/>
</dbReference>
<keyword evidence="3" id="KW-1185">Reference proteome</keyword>
<gene>
    <name evidence="2" type="ORF">LTRI10_LOCUS21141</name>
</gene>
<dbReference type="Proteomes" id="UP001497516">
    <property type="component" value="Chromosome 3"/>
</dbReference>
<proteinExistence type="predicted"/>
<evidence type="ECO:0000256" key="1">
    <source>
        <dbReference type="SAM" id="MobiDB-lite"/>
    </source>
</evidence>
<accession>A0AAV2E1J6</accession>
<organism evidence="2 3">
    <name type="scientific">Linum trigynum</name>
    <dbReference type="NCBI Taxonomy" id="586398"/>
    <lineage>
        <taxon>Eukaryota</taxon>
        <taxon>Viridiplantae</taxon>
        <taxon>Streptophyta</taxon>
        <taxon>Embryophyta</taxon>
        <taxon>Tracheophyta</taxon>
        <taxon>Spermatophyta</taxon>
        <taxon>Magnoliopsida</taxon>
        <taxon>eudicotyledons</taxon>
        <taxon>Gunneridae</taxon>
        <taxon>Pentapetalae</taxon>
        <taxon>rosids</taxon>
        <taxon>fabids</taxon>
        <taxon>Malpighiales</taxon>
        <taxon>Linaceae</taxon>
        <taxon>Linum</taxon>
    </lineage>
</organism>
<feature type="region of interest" description="Disordered" evidence="1">
    <location>
        <begin position="1"/>
        <end position="43"/>
    </location>
</feature>
<evidence type="ECO:0000313" key="2">
    <source>
        <dbReference type="EMBL" id="CAL1379634.1"/>
    </source>
</evidence>
<dbReference type="PANTHER" id="PTHR35686">
    <property type="entry name" value="KINETOCHORE PROTEIN"/>
    <property type="match status" value="1"/>
</dbReference>
<dbReference type="EMBL" id="OZ034816">
    <property type="protein sequence ID" value="CAL1379634.1"/>
    <property type="molecule type" value="Genomic_DNA"/>
</dbReference>
<reference evidence="2 3" key="1">
    <citation type="submission" date="2024-04" db="EMBL/GenBank/DDBJ databases">
        <authorList>
            <person name="Fracassetti M."/>
        </authorList>
    </citation>
    <scope>NUCLEOTIDE SEQUENCE [LARGE SCALE GENOMIC DNA]</scope>
</reference>
<feature type="compositionally biased region" description="Basic and acidic residues" evidence="1">
    <location>
        <begin position="322"/>
        <end position="333"/>
    </location>
</feature>
<protein>
    <submittedName>
        <fullName evidence="2">Uncharacterized protein</fullName>
    </submittedName>
</protein>
<feature type="region of interest" description="Disordered" evidence="1">
    <location>
        <begin position="322"/>
        <end position="352"/>
    </location>
</feature>
<dbReference type="AlphaFoldDB" id="A0AAV2E1J6"/>